<evidence type="ECO:0000256" key="11">
    <source>
        <dbReference type="ARBA" id="ARBA00022694"/>
    </source>
</evidence>
<evidence type="ECO:0000259" key="15">
    <source>
        <dbReference type="Pfam" id="PF01746"/>
    </source>
</evidence>
<protein>
    <recommendedName>
        <fullName evidence="6">tRNA (guanine-N(1)-)-methyltransferase</fullName>
        <ecNumber evidence="5">2.1.1.228</ecNumber>
    </recommendedName>
    <alternativeName>
        <fullName evidence="12">M1G-methyltransferase</fullName>
    </alternativeName>
    <alternativeName>
        <fullName evidence="13">tRNA [GM37] methyltransferase</fullName>
    </alternativeName>
</protein>
<evidence type="ECO:0000256" key="10">
    <source>
        <dbReference type="ARBA" id="ARBA00022691"/>
    </source>
</evidence>
<evidence type="ECO:0000256" key="9">
    <source>
        <dbReference type="ARBA" id="ARBA00022679"/>
    </source>
</evidence>
<evidence type="ECO:0000256" key="8">
    <source>
        <dbReference type="ARBA" id="ARBA00022603"/>
    </source>
</evidence>
<keyword evidence="9 16" id="KW-0808">Transferase</keyword>
<dbReference type="InterPro" id="IPR029028">
    <property type="entry name" value="Alpha/beta_knot_MTases"/>
</dbReference>
<evidence type="ECO:0000256" key="2">
    <source>
        <dbReference type="ARBA" id="ARBA00004496"/>
    </source>
</evidence>
<keyword evidence="7" id="KW-0963">Cytoplasm</keyword>
<comment type="similarity">
    <text evidence="3">Belongs to the RNA methyltransferase TrmD family.</text>
</comment>
<evidence type="ECO:0000256" key="1">
    <source>
        <dbReference type="ARBA" id="ARBA00002634"/>
    </source>
</evidence>
<comment type="subcellular location">
    <subcellularLocation>
        <location evidence="2">Cytoplasm</location>
    </subcellularLocation>
</comment>
<proteinExistence type="inferred from homology"/>
<dbReference type="EC" id="2.1.1.228" evidence="5"/>
<dbReference type="GO" id="GO:0002939">
    <property type="term" value="P:tRNA N1-guanine methylation"/>
    <property type="evidence" value="ECO:0007669"/>
    <property type="project" value="TreeGrafter"/>
</dbReference>
<dbReference type="InterPro" id="IPR023148">
    <property type="entry name" value="tRNA_m1G_MeTrfase_C_sf"/>
</dbReference>
<name>A0A645IJY0_9ZZZZ</name>
<dbReference type="GO" id="GO:0052906">
    <property type="term" value="F:tRNA (guanine(37)-N1)-methyltransferase activity"/>
    <property type="evidence" value="ECO:0007669"/>
    <property type="project" value="UniProtKB-EC"/>
</dbReference>
<dbReference type="AlphaFoldDB" id="A0A645IJY0"/>
<evidence type="ECO:0000256" key="6">
    <source>
        <dbReference type="ARBA" id="ARBA00014679"/>
    </source>
</evidence>
<evidence type="ECO:0000256" key="7">
    <source>
        <dbReference type="ARBA" id="ARBA00022490"/>
    </source>
</evidence>
<dbReference type="PANTHER" id="PTHR46417">
    <property type="entry name" value="TRNA (GUANINE-N(1)-)-METHYLTRANSFERASE"/>
    <property type="match status" value="1"/>
</dbReference>
<keyword evidence="8 16" id="KW-0489">Methyltransferase</keyword>
<comment type="catalytic activity">
    <reaction evidence="14">
        <text>guanosine(37) in tRNA + S-adenosyl-L-methionine = N(1)-methylguanosine(37) in tRNA + S-adenosyl-L-homocysteine + H(+)</text>
        <dbReference type="Rhea" id="RHEA:36899"/>
        <dbReference type="Rhea" id="RHEA-COMP:10145"/>
        <dbReference type="Rhea" id="RHEA-COMP:10147"/>
        <dbReference type="ChEBI" id="CHEBI:15378"/>
        <dbReference type="ChEBI" id="CHEBI:57856"/>
        <dbReference type="ChEBI" id="CHEBI:59789"/>
        <dbReference type="ChEBI" id="CHEBI:73542"/>
        <dbReference type="ChEBI" id="CHEBI:74269"/>
        <dbReference type="EC" id="2.1.1.228"/>
    </reaction>
</comment>
<evidence type="ECO:0000256" key="5">
    <source>
        <dbReference type="ARBA" id="ARBA00012807"/>
    </source>
</evidence>
<dbReference type="InterPro" id="IPR016009">
    <property type="entry name" value="tRNA_MeTrfase_TRMD/TRM10"/>
</dbReference>
<dbReference type="PANTHER" id="PTHR46417:SF1">
    <property type="entry name" value="TRNA (GUANINE-N(1)-)-METHYLTRANSFERASE"/>
    <property type="match status" value="1"/>
</dbReference>
<dbReference type="Pfam" id="PF01746">
    <property type="entry name" value="tRNA_m1G_MT"/>
    <property type="match status" value="1"/>
</dbReference>
<evidence type="ECO:0000256" key="12">
    <source>
        <dbReference type="ARBA" id="ARBA00029736"/>
    </source>
</evidence>
<keyword evidence="10" id="KW-0949">S-adenosyl-L-methionine</keyword>
<reference evidence="16" key="1">
    <citation type="submission" date="2019-08" db="EMBL/GenBank/DDBJ databases">
        <authorList>
            <person name="Kucharzyk K."/>
            <person name="Murdoch R.W."/>
            <person name="Higgins S."/>
            <person name="Loffler F."/>
        </authorList>
    </citation>
    <scope>NUCLEOTIDE SEQUENCE</scope>
</reference>
<evidence type="ECO:0000256" key="14">
    <source>
        <dbReference type="ARBA" id="ARBA00047783"/>
    </source>
</evidence>
<evidence type="ECO:0000256" key="4">
    <source>
        <dbReference type="ARBA" id="ARBA00011738"/>
    </source>
</evidence>
<dbReference type="EMBL" id="VSSQ01116568">
    <property type="protein sequence ID" value="MPN51440.1"/>
    <property type="molecule type" value="Genomic_DNA"/>
</dbReference>
<comment type="subunit">
    <text evidence="4">Homodimer.</text>
</comment>
<evidence type="ECO:0000256" key="3">
    <source>
        <dbReference type="ARBA" id="ARBA00007630"/>
    </source>
</evidence>
<dbReference type="GO" id="GO:0005829">
    <property type="term" value="C:cytosol"/>
    <property type="evidence" value="ECO:0007669"/>
    <property type="project" value="TreeGrafter"/>
</dbReference>
<evidence type="ECO:0000256" key="13">
    <source>
        <dbReference type="ARBA" id="ARBA00033392"/>
    </source>
</evidence>
<organism evidence="16">
    <name type="scientific">bioreactor metagenome</name>
    <dbReference type="NCBI Taxonomy" id="1076179"/>
    <lineage>
        <taxon>unclassified sequences</taxon>
        <taxon>metagenomes</taxon>
        <taxon>ecological metagenomes</taxon>
    </lineage>
</organism>
<dbReference type="Gene3D" id="1.10.1270.20">
    <property type="entry name" value="tRNA(m1g37)methyltransferase, domain 2"/>
    <property type="match status" value="1"/>
</dbReference>
<dbReference type="InterPro" id="IPR029026">
    <property type="entry name" value="tRNA_m1G_MTases_N"/>
</dbReference>
<sequence length="93" mass="10522">MTGGHIAAMCFIDSVSRYIPGVLGNETSTEDESFENGLLEHEQYTRPQEFMGLTVPDILLSGHHANIIKYQQERSLALTKQKRPDLMQNEKKS</sequence>
<feature type="domain" description="tRNA methyltransferase TRMD/TRM10-type" evidence="15">
    <location>
        <begin position="1"/>
        <end position="88"/>
    </location>
</feature>
<dbReference type="InterPro" id="IPR002649">
    <property type="entry name" value="tRNA_m1G_MeTrfase_TrmD"/>
</dbReference>
<dbReference type="Gene3D" id="3.40.1280.10">
    <property type="match status" value="1"/>
</dbReference>
<gene>
    <name evidence="16" type="primary">trmD_50</name>
    <name evidence="16" type="ORF">SDC9_199086</name>
</gene>
<dbReference type="SUPFAM" id="SSF75217">
    <property type="entry name" value="alpha/beta knot"/>
    <property type="match status" value="1"/>
</dbReference>
<keyword evidence="11" id="KW-0819">tRNA processing</keyword>
<comment type="function">
    <text evidence="1">Specifically methylates guanosine-37 in various tRNAs.</text>
</comment>
<accession>A0A645IJY0</accession>
<evidence type="ECO:0000313" key="16">
    <source>
        <dbReference type="EMBL" id="MPN51440.1"/>
    </source>
</evidence>
<comment type="caution">
    <text evidence="16">The sequence shown here is derived from an EMBL/GenBank/DDBJ whole genome shotgun (WGS) entry which is preliminary data.</text>
</comment>